<sequence length="124" mass="14578">MLQNSLDDTTTIGMSGECDNLTLKSRNNKFNIICWYTFYTLLYYMISILIMYTSHNMPIKLLHEMDFLIMLNHFKGLLYHTTTIHLQTQLQNMSSKFICKFLSVFGTSMIKKLLNNIISKHICH</sequence>
<proteinExistence type="predicted"/>
<feature type="transmembrane region" description="Helical" evidence="1">
    <location>
        <begin position="30"/>
        <end position="52"/>
    </location>
</feature>
<protein>
    <submittedName>
        <fullName evidence="2">Uncharacterized protein</fullName>
    </submittedName>
</protein>
<keyword evidence="1" id="KW-0472">Membrane</keyword>
<evidence type="ECO:0000313" key="2">
    <source>
        <dbReference type="EMBL" id="MBW92878.1"/>
    </source>
</evidence>
<reference evidence="2" key="1">
    <citation type="submission" date="2018-02" db="EMBL/GenBank/DDBJ databases">
        <title>Rhizophora mucronata_Transcriptome.</title>
        <authorList>
            <person name="Meera S.P."/>
            <person name="Sreeshan A."/>
            <person name="Augustine A."/>
        </authorList>
    </citation>
    <scope>NUCLEOTIDE SEQUENCE</scope>
    <source>
        <tissue evidence="2">Leaf</tissue>
    </source>
</reference>
<dbReference type="EMBL" id="GGEC01012394">
    <property type="protein sequence ID" value="MBW92877.1"/>
    <property type="molecule type" value="Transcribed_RNA"/>
</dbReference>
<keyword evidence="1" id="KW-0812">Transmembrane</keyword>
<accession>A0A2P2JHC3</accession>
<keyword evidence="1" id="KW-1133">Transmembrane helix</keyword>
<evidence type="ECO:0000256" key="1">
    <source>
        <dbReference type="SAM" id="Phobius"/>
    </source>
</evidence>
<name>A0A2P2JHC3_RHIMU</name>
<dbReference type="EMBL" id="GGEC01012395">
    <property type="protein sequence ID" value="MBW92878.1"/>
    <property type="molecule type" value="Transcribed_RNA"/>
</dbReference>
<dbReference type="AlphaFoldDB" id="A0A2P2JHC3"/>
<organism evidence="2">
    <name type="scientific">Rhizophora mucronata</name>
    <name type="common">Asiatic mangrove</name>
    <dbReference type="NCBI Taxonomy" id="61149"/>
    <lineage>
        <taxon>Eukaryota</taxon>
        <taxon>Viridiplantae</taxon>
        <taxon>Streptophyta</taxon>
        <taxon>Embryophyta</taxon>
        <taxon>Tracheophyta</taxon>
        <taxon>Spermatophyta</taxon>
        <taxon>Magnoliopsida</taxon>
        <taxon>eudicotyledons</taxon>
        <taxon>Gunneridae</taxon>
        <taxon>Pentapetalae</taxon>
        <taxon>rosids</taxon>
        <taxon>fabids</taxon>
        <taxon>Malpighiales</taxon>
        <taxon>Rhizophoraceae</taxon>
        <taxon>Rhizophora</taxon>
    </lineage>
</organism>